<comment type="similarity">
    <text evidence="1 2">Belongs to the cytochrome P450 family.</text>
</comment>
<dbReference type="InterPro" id="IPR001128">
    <property type="entry name" value="Cyt_P450"/>
</dbReference>
<dbReference type="PROSITE" id="PS00086">
    <property type="entry name" value="CYTOCHROME_P450"/>
    <property type="match status" value="1"/>
</dbReference>
<dbReference type="PRINTS" id="PR00359">
    <property type="entry name" value="BP450"/>
</dbReference>
<protein>
    <submittedName>
        <fullName evidence="3">Cytochrome P450</fullName>
    </submittedName>
</protein>
<name>A0ABP9HHC6_9ACTN</name>
<reference evidence="4" key="1">
    <citation type="journal article" date="2019" name="Int. J. Syst. Evol. Microbiol.">
        <title>The Global Catalogue of Microorganisms (GCM) 10K type strain sequencing project: providing services to taxonomists for standard genome sequencing and annotation.</title>
        <authorList>
            <consortium name="The Broad Institute Genomics Platform"/>
            <consortium name="The Broad Institute Genome Sequencing Center for Infectious Disease"/>
            <person name="Wu L."/>
            <person name="Ma J."/>
        </authorList>
    </citation>
    <scope>NUCLEOTIDE SEQUENCE [LARGE SCALE GENOMIC DNA]</scope>
    <source>
        <strain evidence="4">JCM 17657</strain>
    </source>
</reference>
<accession>A0ABP9HHC6</accession>
<proteinExistence type="inferred from homology"/>
<keyword evidence="2" id="KW-0479">Metal-binding</keyword>
<dbReference type="InterPro" id="IPR017972">
    <property type="entry name" value="Cyt_P450_CS"/>
</dbReference>
<comment type="caution">
    <text evidence="3">The sequence shown here is derived from an EMBL/GenBank/DDBJ whole genome shotgun (WGS) entry which is preliminary data.</text>
</comment>
<organism evidence="3 4">
    <name type="scientific">Streptomyces hyderabadensis</name>
    <dbReference type="NCBI Taxonomy" id="598549"/>
    <lineage>
        <taxon>Bacteria</taxon>
        <taxon>Bacillati</taxon>
        <taxon>Actinomycetota</taxon>
        <taxon>Actinomycetes</taxon>
        <taxon>Kitasatosporales</taxon>
        <taxon>Streptomycetaceae</taxon>
        <taxon>Streptomyces</taxon>
    </lineage>
</organism>
<dbReference type="Proteomes" id="UP001500610">
    <property type="component" value="Unassembled WGS sequence"/>
</dbReference>
<keyword evidence="2" id="KW-0349">Heme</keyword>
<dbReference type="Pfam" id="PF00067">
    <property type="entry name" value="p450"/>
    <property type="match status" value="1"/>
</dbReference>
<dbReference type="SUPFAM" id="SSF48264">
    <property type="entry name" value="Cytochrome P450"/>
    <property type="match status" value="1"/>
</dbReference>
<dbReference type="InterPro" id="IPR036396">
    <property type="entry name" value="Cyt_P450_sf"/>
</dbReference>
<evidence type="ECO:0000256" key="2">
    <source>
        <dbReference type="RuleBase" id="RU000461"/>
    </source>
</evidence>
<sequence length="408" mass="45878">MMTEMAIQETAAEYPAFPMQRADPLGPPELYAELREREPISRIRMSVTGQEAWLVTRYDHYRELIRDPRVSADMYADNYPRQIPVPLELLRSVPRTIFHLDAPDHTVHRRLLTPEFTYRRIEGMRERTQQIADEYVDRLLEKGGPVDLMAELSLPMPSQAMCELLGIPPADRHIYHEWITLLIGTDTTPEQHAQAEITVVGHLEKLIAQKTEHPEDDLLSRLIARNNEEKLVSDRDVLNLARSLIAGSHETSANMITLSVLALLRNPEQLALLKADPSLDASAADEMLRYFSVSDAGTSRVVLEDIELGDVVLRKGEGVVASILAANHDPEVFTDPGRIDITRSPNNHVAFGTGIHQCIGHLVVKMQLGIVLGTLFRRIPDLRLAIDLDDVKFKNAAIRGVEALPVTW</sequence>
<dbReference type="Gene3D" id="1.10.630.10">
    <property type="entry name" value="Cytochrome P450"/>
    <property type="match status" value="1"/>
</dbReference>
<dbReference type="InterPro" id="IPR002397">
    <property type="entry name" value="Cyt_P450_B"/>
</dbReference>
<dbReference type="CDD" id="cd11030">
    <property type="entry name" value="CYP105-like"/>
    <property type="match status" value="1"/>
</dbReference>
<gene>
    <name evidence="3" type="ORF">GCM10023257_02960</name>
</gene>
<dbReference type="PANTHER" id="PTHR46696:SF1">
    <property type="entry name" value="CYTOCHROME P450 YJIB-RELATED"/>
    <property type="match status" value="1"/>
</dbReference>
<dbReference type="EMBL" id="BAABIV010000002">
    <property type="protein sequence ID" value="GAA4970465.1"/>
    <property type="molecule type" value="Genomic_DNA"/>
</dbReference>
<evidence type="ECO:0000313" key="3">
    <source>
        <dbReference type="EMBL" id="GAA4970465.1"/>
    </source>
</evidence>
<keyword evidence="2" id="KW-0503">Monooxygenase</keyword>
<keyword evidence="4" id="KW-1185">Reference proteome</keyword>
<dbReference type="PANTHER" id="PTHR46696">
    <property type="entry name" value="P450, PUTATIVE (EUROFUNG)-RELATED"/>
    <property type="match status" value="1"/>
</dbReference>
<evidence type="ECO:0000313" key="4">
    <source>
        <dbReference type="Proteomes" id="UP001500610"/>
    </source>
</evidence>
<keyword evidence="2" id="KW-0408">Iron</keyword>
<keyword evidence="2" id="KW-0560">Oxidoreductase</keyword>
<evidence type="ECO:0000256" key="1">
    <source>
        <dbReference type="ARBA" id="ARBA00010617"/>
    </source>
</evidence>